<name>A0AAD5MU11_PARTN</name>
<proteinExistence type="predicted"/>
<organism evidence="1 2">
    <name type="scientific">Parelaphostrongylus tenuis</name>
    <name type="common">Meningeal worm</name>
    <dbReference type="NCBI Taxonomy" id="148309"/>
    <lineage>
        <taxon>Eukaryota</taxon>
        <taxon>Metazoa</taxon>
        <taxon>Ecdysozoa</taxon>
        <taxon>Nematoda</taxon>
        <taxon>Chromadorea</taxon>
        <taxon>Rhabditida</taxon>
        <taxon>Rhabditina</taxon>
        <taxon>Rhabditomorpha</taxon>
        <taxon>Strongyloidea</taxon>
        <taxon>Metastrongylidae</taxon>
        <taxon>Parelaphostrongylus</taxon>
    </lineage>
</organism>
<keyword evidence="2" id="KW-1185">Reference proteome</keyword>
<evidence type="ECO:0000313" key="1">
    <source>
        <dbReference type="EMBL" id="KAJ1350549.1"/>
    </source>
</evidence>
<comment type="caution">
    <text evidence="1">The sequence shown here is derived from an EMBL/GenBank/DDBJ whole genome shotgun (WGS) entry which is preliminary data.</text>
</comment>
<dbReference type="EMBL" id="JAHQIW010000888">
    <property type="protein sequence ID" value="KAJ1350549.1"/>
    <property type="molecule type" value="Genomic_DNA"/>
</dbReference>
<gene>
    <name evidence="1" type="ORF">KIN20_006357</name>
</gene>
<accession>A0AAD5MU11</accession>
<dbReference type="AlphaFoldDB" id="A0AAD5MU11"/>
<protein>
    <submittedName>
        <fullName evidence="1">Uncharacterized protein</fullName>
    </submittedName>
</protein>
<reference evidence="1" key="1">
    <citation type="submission" date="2021-06" db="EMBL/GenBank/DDBJ databases">
        <title>Parelaphostrongylus tenuis whole genome reference sequence.</title>
        <authorList>
            <person name="Garwood T.J."/>
            <person name="Larsen P.A."/>
            <person name="Fountain-Jones N.M."/>
            <person name="Garbe J.R."/>
            <person name="Macchietto M.G."/>
            <person name="Kania S.A."/>
            <person name="Gerhold R.W."/>
            <person name="Richards J.E."/>
            <person name="Wolf T.M."/>
        </authorList>
    </citation>
    <scope>NUCLEOTIDE SEQUENCE</scope>
    <source>
        <strain evidence="1">MNPRO001-30</strain>
        <tissue evidence="1">Meninges</tissue>
    </source>
</reference>
<evidence type="ECO:0000313" key="2">
    <source>
        <dbReference type="Proteomes" id="UP001196413"/>
    </source>
</evidence>
<dbReference type="Proteomes" id="UP001196413">
    <property type="component" value="Unassembled WGS sequence"/>
</dbReference>
<sequence length="104" mass="11988">MVPSYRLIRRLFHRRQSATQIMIRSRTEQSALLLDRQTQDSTRIRSVEFTRPPHNSESNRVKHCTNEASVAPSYYALTMLTDLATMSNRTFTVTGFINLPVAMV</sequence>